<dbReference type="PANTHER" id="PTHR42912:SF80">
    <property type="entry name" value="METHYLTRANSFERASE DOMAIN-CONTAINING PROTEIN"/>
    <property type="match status" value="1"/>
</dbReference>
<feature type="domain" description="Methyltransferase type 11" evidence="1">
    <location>
        <begin position="51"/>
        <end position="142"/>
    </location>
</feature>
<dbReference type="EMBL" id="FMIB01000002">
    <property type="protein sequence ID" value="SCL65332.1"/>
    <property type="molecule type" value="Genomic_DNA"/>
</dbReference>
<dbReference type="GeneID" id="43280582"/>
<dbReference type="Pfam" id="PF08241">
    <property type="entry name" value="Methyltransf_11"/>
    <property type="match status" value="1"/>
</dbReference>
<reference evidence="3" key="1">
    <citation type="submission" date="2016-06" db="EMBL/GenBank/DDBJ databases">
        <authorList>
            <person name="Varghese N."/>
            <person name="Submissions Spin"/>
        </authorList>
    </citation>
    <scope>NUCLEOTIDE SEQUENCE [LARGE SCALE GENOMIC DNA]</scope>
    <source>
        <strain evidence="3">DSM 44151</strain>
    </source>
</reference>
<name>A0A1C6VG79_9ACTN</name>
<evidence type="ECO:0000259" key="1">
    <source>
        <dbReference type="Pfam" id="PF08241"/>
    </source>
</evidence>
<sequence length="261" mass="28327">MTVTPSARAVSQYATTTGNLTARIALHDHGTNPQGWFAWLDERLPLTGDVLEVGAGTGRLWSQVDHRGRGLRLTLTDFSAAMCARLREVPGARVERCDATRLPFADASFDTVIANHMLYHLEEPVAALREFARVLRPGGRLAAAVNGSDHLAELNAIGPAIGQPDLVIGFHQNDVTAETAPARVAAYFTDVTVERYPCDLEIPTVAPVLDYLASMAEQPLTAGQEAAVRDLVQARIDAEGTYRVRKHTVLITATRGPRRRG</sequence>
<protein>
    <submittedName>
        <fullName evidence="2">Methyltransferase domain-containing protein</fullName>
    </submittedName>
</protein>
<dbReference type="OrthoDB" id="65624at2"/>
<proteinExistence type="predicted"/>
<dbReference type="AlphaFoldDB" id="A0A1C6VG79"/>
<keyword evidence="2" id="KW-0489">Methyltransferase</keyword>
<dbReference type="STRING" id="47854.GA0070603_3952"/>
<keyword evidence="2" id="KW-0808">Transferase</keyword>
<dbReference type="InterPro" id="IPR050508">
    <property type="entry name" value="Methyltransf_Superfamily"/>
</dbReference>
<dbReference type="Gene3D" id="3.40.50.150">
    <property type="entry name" value="Vaccinia Virus protein VP39"/>
    <property type="match status" value="1"/>
</dbReference>
<dbReference type="InterPro" id="IPR013216">
    <property type="entry name" value="Methyltransf_11"/>
</dbReference>
<dbReference type="PANTHER" id="PTHR42912">
    <property type="entry name" value="METHYLTRANSFERASE"/>
    <property type="match status" value="1"/>
</dbReference>
<evidence type="ECO:0000313" key="3">
    <source>
        <dbReference type="Proteomes" id="UP000198605"/>
    </source>
</evidence>
<organism evidence="2 3">
    <name type="scientific">Micromonospora chersina</name>
    <dbReference type="NCBI Taxonomy" id="47854"/>
    <lineage>
        <taxon>Bacteria</taxon>
        <taxon>Bacillati</taxon>
        <taxon>Actinomycetota</taxon>
        <taxon>Actinomycetes</taxon>
        <taxon>Micromonosporales</taxon>
        <taxon>Micromonosporaceae</taxon>
        <taxon>Micromonospora</taxon>
    </lineage>
</organism>
<evidence type="ECO:0000313" key="2">
    <source>
        <dbReference type="EMBL" id="SCL65332.1"/>
    </source>
</evidence>
<dbReference type="SUPFAM" id="SSF53335">
    <property type="entry name" value="S-adenosyl-L-methionine-dependent methyltransferases"/>
    <property type="match status" value="1"/>
</dbReference>
<dbReference type="CDD" id="cd02440">
    <property type="entry name" value="AdoMet_MTases"/>
    <property type="match status" value="1"/>
</dbReference>
<accession>A0A1C6VG79</accession>
<dbReference type="RefSeq" id="WP_091316213.1">
    <property type="nucleotide sequence ID" value="NZ_FMIB01000002.1"/>
</dbReference>
<dbReference type="GO" id="GO:0008757">
    <property type="term" value="F:S-adenosylmethionine-dependent methyltransferase activity"/>
    <property type="evidence" value="ECO:0007669"/>
    <property type="project" value="InterPro"/>
</dbReference>
<gene>
    <name evidence="2" type="ORF">GA0070603_3952</name>
</gene>
<keyword evidence="3" id="KW-1185">Reference proteome</keyword>
<dbReference type="Proteomes" id="UP000198605">
    <property type="component" value="Unassembled WGS sequence"/>
</dbReference>
<dbReference type="InterPro" id="IPR029063">
    <property type="entry name" value="SAM-dependent_MTases_sf"/>
</dbReference>
<dbReference type="GO" id="GO:0032259">
    <property type="term" value="P:methylation"/>
    <property type="evidence" value="ECO:0007669"/>
    <property type="project" value="UniProtKB-KW"/>
</dbReference>